<keyword evidence="5" id="KW-0963">Cytoplasm</keyword>
<evidence type="ECO:0000256" key="11">
    <source>
        <dbReference type="ARBA" id="ARBA00023212"/>
    </source>
</evidence>
<evidence type="ECO:0000256" key="1">
    <source>
        <dbReference type="ARBA" id="ARBA00004236"/>
    </source>
</evidence>
<dbReference type="GO" id="GO:0097541">
    <property type="term" value="C:axonemal basal plate"/>
    <property type="evidence" value="ECO:0007669"/>
    <property type="project" value="TreeGrafter"/>
</dbReference>
<evidence type="ECO:0000256" key="8">
    <source>
        <dbReference type="ARBA" id="ARBA00022794"/>
    </source>
</evidence>
<evidence type="ECO:0000313" key="13">
    <source>
        <dbReference type="Proteomes" id="UP000515165"/>
    </source>
</evidence>
<dbReference type="SUPFAM" id="SSF50978">
    <property type="entry name" value="WD40 repeat-like"/>
    <property type="match status" value="1"/>
</dbReference>
<dbReference type="AlphaFoldDB" id="A0A6J2FBK0"/>
<accession>A0A6J2FBK0</accession>
<evidence type="ECO:0000256" key="6">
    <source>
        <dbReference type="ARBA" id="ARBA00022574"/>
    </source>
</evidence>
<dbReference type="InterPro" id="IPR024511">
    <property type="entry name" value="Frtz"/>
</dbReference>
<keyword evidence="10" id="KW-0472">Membrane</keyword>
<evidence type="ECO:0000256" key="12">
    <source>
        <dbReference type="ARBA" id="ARBA00023273"/>
    </source>
</evidence>
<keyword evidence="13" id="KW-1185">Reference proteome</keyword>
<gene>
    <name evidence="14" type="primary">LOC113937823</name>
</gene>
<comment type="similarity">
    <text evidence="3">Belongs to the WD repeat fritz family.</text>
</comment>
<keyword evidence="12" id="KW-0966">Cell projection</keyword>
<keyword evidence="9" id="KW-0969">Cilium</keyword>
<protein>
    <submittedName>
        <fullName evidence="14">WD repeat-containing and planar cell polarity effector protein fritz homolog isoform X6</fullName>
    </submittedName>
</protein>
<dbReference type="PANTHER" id="PTHR13667:SF5">
    <property type="entry name" value="WD REPEAT-CONTAINING AND PLANAR CELL POLARITY EFFECTOR PROTEIN FRITZ HOMOLOG"/>
    <property type="match status" value="1"/>
</dbReference>
<dbReference type="Proteomes" id="UP000515165">
    <property type="component" value="Chromosome 8"/>
</dbReference>
<evidence type="ECO:0000256" key="5">
    <source>
        <dbReference type="ARBA" id="ARBA00022490"/>
    </source>
</evidence>
<dbReference type="GeneID" id="113937823"/>
<organism evidence="13 14">
    <name type="scientific">Zalophus californianus</name>
    <name type="common">California sealion</name>
    <dbReference type="NCBI Taxonomy" id="9704"/>
    <lineage>
        <taxon>Eukaryota</taxon>
        <taxon>Metazoa</taxon>
        <taxon>Chordata</taxon>
        <taxon>Craniata</taxon>
        <taxon>Vertebrata</taxon>
        <taxon>Euteleostomi</taxon>
        <taxon>Mammalia</taxon>
        <taxon>Eutheria</taxon>
        <taxon>Laurasiatheria</taxon>
        <taxon>Carnivora</taxon>
        <taxon>Caniformia</taxon>
        <taxon>Pinnipedia</taxon>
        <taxon>Otariidae</taxon>
        <taxon>Zalophus</taxon>
    </lineage>
</organism>
<dbReference type="GO" id="GO:0007399">
    <property type="term" value="P:nervous system development"/>
    <property type="evidence" value="ECO:0007669"/>
    <property type="project" value="TreeGrafter"/>
</dbReference>
<keyword evidence="8" id="KW-0970">Cilium biogenesis/degradation</keyword>
<evidence type="ECO:0000256" key="3">
    <source>
        <dbReference type="ARBA" id="ARBA00006059"/>
    </source>
</evidence>
<dbReference type="GO" id="GO:0005886">
    <property type="term" value="C:plasma membrane"/>
    <property type="evidence" value="ECO:0007669"/>
    <property type="project" value="UniProtKB-SubCell"/>
</dbReference>
<keyword evidence="6" id="KW-0853">WD repeat</keyword>
<evidence type="ECO:0000313" key="14">
    <source>
        <dbReference type="RefSeq" id="XP_027478494.1"/>
    </source>
</evidence>
<evidence type="ECO:0000256" key="10">
    <source>
        <dbReference type="ARBA" id="ARBA00023136"/>
    </source>
</evidence>
<dbReference type="GO" id="GO:0044782">
    <property type="term" value="P:cilium organization"/>
    <property type="evidence" value="ECO:0007669"/>
    <property type="project" value="TreeGrafter"/>
</dbReference>
<dbReference type="Pfam" id="PF11768">
    <property type="entry name" value="Frtz"/>
    <property type="match status" value="2"/>
</dbReference>
<name>A0A6J2FBK0_ZALCA</name>
<keyword evidence="7" id="KW-0677">Repeat</keyword>
<proteinExistence type="inferred from homology"/>
<sequence length="668" mass="75537">MQNSHCVLSKWKNKYVCQLLFGSGVLVSLSLSGPQLEKVVIDRSLVGKLISNSISDALLTDNFIILSFLTQNKLCFIQFTKKMGSPDTNKRLEKLSALDYKISYYEIPGPVNRTTERHLAINCVQDIVACWWPLVSDDAWPWAPISPEKDRANLLLLGYAQGRLEVLSCVRTEWDPLDIRFGTKQPHQVLTVERSVSVDKEPMADSCIYEYVRNKIQCISVTRIPLRSKAISCCRNVTEDKLILGCEDSSVILYETHRRVTLLAQAELLPSLISCHPSGAILLVGSNQGELQIFDMALSPINIQLLAEDRSPREILQFNKFFDISSSLVQMQWIAPWVVTQKPECGDIYDLLFLRFDRGPLGVLLFKLGIFTRGQLGLTDIIFQYIHCDEIYEAINILSSMNWDTLGHQCFISMSAIVNHLLRQKLTPEREAQLEASLGTFYAPTRPLLDTTILEYRDEISKYARRFFHHLLSSGGWEVQDQGYQHGHIQAQSSYSVETDCRQKGKYQRFEKAFLLAVDIGARDLFMDIHYFALDKGELALAEVARKRASDIDAESITSGVELLGPLDRGDMLNEAFVGLSLVPQGEDIFTDNLPPFCSIHKHIIQQRTLNVSSNRQVLDGRNELEKDTCAESLTPKTCNKEGEMREDCIEQEIGDGGSLRMVHFGLV</sequence>
<evidence type="ECO:0000256" key="7">
    <source>
        <dbReference type="ARBA" id="ARBA00022737"/>
    </source>
</evidence>
<reference evidence="14" key="1">
    <citation type="submission" date="2025-08" db="UniProtKB">
        <authorList>
            <consortium name="RefSeq"/>
        </authorList>
    </citation>
    <scope>IDENTIFICATION</scope>
    <source>
        <tissue evidence="14">Blood</tissue>
    </source>
</reference>
<dbReference type="PANTHER" id="PTHR13667">
    <property type="entry name" value="HOMOLOC-13"/>
    <property type="match status" value="1"/>
</dbReference>
<evidence type="ECO:0000256" key="4">
    <source>
        <dbReference type="ARBA" id="ARBA00022475"/>
    </source>
</evidence>
<keyword evidence="11" id="KW-0206">Cytoskeleton</keyword>
<dbReference type="CTD" id="51057"/>
<comment type="subcellular location">
    <subcellularLocation>
        <location evidence="1">Cell membrane</location>
    </subcellularLocation>
    <subcellularLocation>
        <location evidence="2">Cytoplasm</location>
        <location evidence="2">Cytoskeleton</location>
        <location evidence="2">Cilium axoneme</location>
    </subcellularLocation>
</comment>
<evidence type="ECO:0000256" key="2">
    <source>
        <dbReference type="ARBA" id="ARBA00004430"/>
    </source>
</evidence>
<dbReference type="InterPro" id="IPR036322">
    <property type="entry name" value="WD40_repeat_dom_sf"/>
</dbReference>
<evidence type="ECO:0000256" key="9">
    <source>
        <dbReference type="ARBA" id="ARBA00023069"/>
    </source>
</evidence>
<dbReference type="GO" id="GO:0045184">
    <property type="term" value="P:establishment of protein localization"/>
    <property type="evidence" value="ECO:0007669"/>
    <property type="project" value="TreeGrafter"/>
</dbReference>
<keyword evidence="4" id="KW-1003">Cell membrane</keyword>
<dbReference type="RefSeq" id="XP_027478494.1">
    <property type="nucleotide sequence ID" value="XM_027622693.1"/>
</dbReference>